<dbReference type="PANTHER" id="PTHR43832:SF1">
    <property type="entry name" value="S-ADENOSYL-L-METHIONINE-DEPENDENT METHYLTRANSFERASES SUPERFAMILY PROTEIN"/>
    <property type="match status" value="1"/>
</dbReference>
<dbReference type="GO" id="GO:0008168">
    <property type="term" value="F:methyltransferase activity"/>
    <property type="evidence" value="ECO:0007669"/>
    <property type="project" value="UniProtKB-KW"/>
</dbReference>
<name>A0A5C7WID4_METME</name>
<dbReference type="STRING" id="1122236.GCA_000378225_00231"/>
<gene>
    <name evidence="1" type="ORF">E6Q51_04750</name>
</gene>
<dbReference type="CDD" id="cd02440">
    <property type="entry name" value="AdoMet_MTases"/>
    <property type="match status" value="1"/>
</dbReference>
<dbReference type="Proteomes" id="UP000321374">
    <property type="component" value="Unassembled WGS sequence"/>
</dbReference>
<keyword evidence="1" id="KW-0808">Transferase</keyword>
<evidence type="ECO:0000313" key="2">
    <source>
        <dbReference type="Proteomes" id="UP000321374"/>
    </source>
</evidence>
<dbReference type="AlphaFoldDB" id="A0A5C7WID4"/>
<comment type="caution">
    <text evidence="1">The sequence shown here is derived from an EMBL/GenBank/DDBJ whole genome shotgun (WGS) entry which is preliminary data.</text>
</comment>
<dbReference type="FunFam" id="3.40.50.150:FF:000554">
    <property type="entry name" value="Cation-transporting ATPase"/>
    <property type="match status" value="1"/>
</dbReference>
<dbReference type="Pfam" id="PF02353">
    <property type="entry name" value="CMAS"/>
    <property type="match status" value="1"/>
</dbReference>
<organism evidence="1 2">
    <name type="scientific">Methylophilus methylotrophus</name>
    <name type="common">Bacterium W3A1</name>
    <dbReference type="NCBI Taxonomy" id="17"/>
    <lineage>
        <taxon>Bacteria</taxon>
        <taxon>Pseudomonadati</taxon>
        <taxon>Pseudomonadota</taxon>
        <taxon>Betaproteobacteria</taxon>
        <taxon>Nitrosomonadales</taxon>
        <taxon>Methylophilaceae</taxon>
        <taxon>Methylophilus</taxon>
    </lineage>
</organism>
<evidence type="ECO:0000313" key="1">
    <source>
        <dbReference type="EMBL" id="TXI36823.1"/>
    </source>
</evidence>
<keyword evidence="1" id="KW-0489">Methyltransferase</keyword>
<sequence>MTITSTKTSIALQLAEKGLLSDAVIRMGIRRLSQSRLREIAEQDCERTQANLIAFIEQMQLAEIAPLPEKANAQHYEIPAAFYQYCLGINRKYSSCFWLPDTQTLDEAEELALAQTCAHARLGGPLQILELGCGWGSLTLWMASHYPDAQITAVSNSASQREYILQQAKARGLSNIHIITADMNVFDIDQTFDRIVSVEMFEHMRNYALLYAKVARWLKPGGLFFKHIFVHRSAAYTFDVKAEDDWMSQYFFSGGMMPSDQLPLYFQDDLKIIDTWRWNGTHYQKTANAWLANMDSHHAELTPVLQSIYGQADAERWRQRWRIFFMACAELFGYNQGQTWWVSHYLFSKR</sequence>
<dbReference type="InterPro" id="IPR029063">
    <property type="entry name" value="SAM-dependent_MTases_sf"/>
</dbReference>
<dbReference type="GO" id="GO:0032259">
    <property type="term" value="P:methylation"/>
    <property type="evidence" value="ECO:0007669"/>
    <property type="project" value="UniProtKB-KW"/>
</dbReference>
<accession>A0A5C7WID4</accession>
<dbReference type="PANTHER" id="PTHR43832">
    <property type="match status" value="1"/>
</dbReference>
<dbReference type="Gene3D" id="3.40.50.150">
    <property type="entry name" value="Vaccinia Virus protein VP39"/>
    <property type="match status" value="1"/>
</dbReference>
<proteinExistence type="predicted"/>
<dbReference type="SUPFAM" id="SSF53335">
    <property type="entry name" value="S-adenosyl-L-methionine-dependent methyltransferases"/>
    <property type="match status" value="1"/>
</dbReference>
<protein>
    <submittedName>
        <fullName evidence="1">Class I SAM-dependent methyltransferase</fullName>
    </submittedName>
</protein>
<dbReference type="EMBL" id="SSGG01000076">
    <property type="protein sequence ID" value="TXI36823.1"/>
    <property type="molecule type" value="Genomic_DNA"/>
</dbReference>
<reference evidence="1 2" key="1">
    <citation type="submission" date="2018-09" db="EMBL/GenBank/DDBJ databases">
        <title>Metagenome Assembled Genomes from an Advanced Water Purification Facility.</title>
        <authorList>
            <person name="Stamps B.W."/>
            <person name="Spear J.R."/>
        </authorList>
    </citation>
    <scope>NUCLEOTIDE SEQUENCE [LARGE SCALE GENOMIC DNA]</scope>
    <source>
        <strain evidence="1">Bin_42_2</strain>
    </source>
</reference>